<accession>A0A4Y7KJA1</accession>
<dbReference type="Proteomes" id="UP000316621">
    <property type="component" value="Chromosome 8"/>
</dbReference>
<name>A0A4Y7KJA1_PAPSO</name>
<proteinExistence type="predicted"/>
<dbReference type="PANTHER" id="PTHR33676">
    <property type="entry name" value="COLD REGULATED PROTEIN 27"/>
    <property type="match status" value="1"/>
</dbReference>
<evidence type="ECO:0000256" key="1">
    <source>
        <dbReference type="SAM" id="MobiDB-lite"/>
    </source>
</evidence>
<dbReference type="Gramene" id="RZC72936">
    <property type="protein sequence ID" value="RZC72936"/>
    <property type="gene ID" value="C5167_048409"/>
</dbReference>
<evidence type="ECO:0000313" key="2">
    <source>
        <dbReference type="EMBL" id="RZC72936.1"/>
    </source>
</evidence>
<dbReference type="GO" id="GO:0009409">
    <property type="term" value="P:response to cold"/>
    <property type="evidence" value="ECO:0007669"/>
    <property type="project" value="InterPro"/>
</dbReference>
<dbReference type="PANTHER" id="PTHR33676:SF15">
    <property type="entry name" value="OS02G0674233 PROTEIN"/>
    <property type="match status" value="1"/>
</dbReference>
<dbReference type="AlphaFoldDB" id="A0A4Y7KJA1"/>
<dbReference type="OMA" id="TNERHVD"/>
<protein>
    <submittedName>
        <fullName evidence="2">Uncharacterized protein</fullName>
    </submittedName>
</protein>
<dbReference type="InterPro" id="IPR044678">
    <property type="entry name" value="COR27/28"/>
</dbReference>
<dbReference type="GO" id="GO:0042752">
    <property type="term" value="P:regulation of circadian rhythm"/>
    <property type="evidence" value="ECO:0007669"/>
    <property type="project" value="InterPro"/>
</dbReference>
<organism evidence="2 3">
    <name type="scientific">Papaver somniferum</name>
    <name type="common">Opium poppy</name>
    <dbReference type="NCBI Taxonomy" id="3469"/>
    <lineage>
        <taxon>Eukaryota</taxon>
        <taxon>Viridiplantae</taxon>
        <taxon>Streptophyta</taxon>
        <taxon>Embryophyta</taxon>
        <taxon>Tracheophyta</taxon>
        <taxon>Spermatophyta</taxon>
        <taxon>Magnoliopsida</taxon>
        <taxon>Ranunculales</taxon>
        <taxon>Papaveraceae</taxon>
        <taxon>Papaveroideae</taxon>
        <taxon>Papaver</taxon>
    </lineage>
</organism>
<feature type="region of interest" description="Disordered" evidence="1">
    <location>
        <begin position="78"/>
        <end position="175"/>
    </location>
</feature>
<sequence>MEMRQQQQPGRRRSMEDHLCGLWTNEKHVNFLNWMEDSFVRTMLIDHRNNNYTYRNNDNNNNKNSDSRTHQLIPLDRFLPDSSESTRDLRRQHHNKITTTTKYSVVDADPDTATSAREDEEMTCLSLRPYDSSASSPNDQVVPQFGMIKAGGGVDDDDDDDDKMVEEEEEEEKKG</sequence>
<reference evidence="2 3" key="1">
    <citation type="journal article" date="2018" name="Science">
        <title>The opium poppy genome and morphinan production.</title>
        <authorList>
            <person name="Guo L."/>
            <person name="Winzer T."/>
            <person name="Yang X."/>
            <person name="Li Y."/>
            <person name="Ning Z."/>
            <person name="He Z."/>
            <person name="Teodor R."/>
            <person name="Lu Y."/>
            <person name="Bowser T.A."/>
            <person name="Graham I.A."/>
            <person name="Ye K."/>
        </authorList>
    </citation>
    <scope>NUCLEOTIDE SEQUENCE [LARGE SCALE GENOMIC DNA]</scope>
    <source>
        <strain evidence="3">cv. HN1</strain>
        <tissue evidence="2">Leaves</tissue>
    </source>
</reference>
<gene>
    <name evidence="2" type="ORF">C5167_048409</name>
</gene>
<evidence type="ECO:0000313" key="3">
    <source>
        <dbReference type="Proteomes" id="UP000316621"/>
    </source>
</evidence>
<keyword evidence="3" id="KW-1185">Reference proteome</keyword>
<dbReference type="OrthoDB" id="751338at2759"/>
<feature type="compositionally biased region" description="Acidic residues" evidence="1">
    <location>
        <begin position="154"/>
        <end position="175"/>
    </location>
</feature>
<dbReference type="EMBL" id="CM010722">
    <property type="protein sequence ID" value="RZC72936.1"/>
    <property type="molecule type" value="Genomic_DNA"/>
</dbReference>
<feature type="compositionally biased region" description="Polar residues" evidence="1">
    <location>
        <begin position="132"/>
        <end position="141"/>
    </location>
</feature>